<reference evidence="12 13" key="1">
    <citation type="submission" date="2009-11" db="EMBL/GenBank/DDBJ databases">
        <title>Annotation of Allomyces macrogynus ATCC 38327.</title>
        <authorList>
            <consortium name="The Broad Institute Genome Sequencing Platform"/>
            <person name="Russ C."/>
            <person name="Cuomo C."/>
            <person name="Burger G."/>
            <person name="Gray M.W."/>
            <person name="Holland P.W.H."/>
            <person name="King N."/>
            <person name="Lang F.B.F."/>
            <person name="Roger A.J."/>
            <person name="Ruiz-Trillo I."/>
            <person name="Young S.K."/>
            <person name="Zeng Q."/>
            <person name="Gargeya S."/>
            <person name="Fitzgerald M."/>
            <person name="Haas B."/>
            <person name="Abouelleil A."/>
            <person name="Alvarado L."/>
            <person name="Arachchi H.M."/>
            <person name="Berlin A."/>
            <person name="Chapman S.B."/>
            <person name="Gearin G."/>
            <person name="Goldberg J."/>
            <person name="Griggs A."/>
            <person name="Gujja S."/>
            <person name="Hansen M."/>
            <person name="Heiman D."/>
            <person name="Howarth C."/>
            <person name="Larimer J."/>
            <person name="Lui A."/>
            <person name="MacDonald P.J.P."/>
            <person name="McCowen C."/>
            <person name="Montmayeur A."/>
            <person name="Murphy C."/>
            <person name="Neiman D."/>
            <person name="Pearson M."/>
            <person name="Priest M."/>
            <person name="Roberts A."/>
            <person name="Saif S."/>
            <person name="Shea T."/>
            <person name="Sisk P."/>
            <person name="Stolte C."/>
            <person name="Sykes S."/>
            <person name="Wortman J."/>
            <person name="Nusbaum C."/>
            <person name="Birren B."/>
        </authorList>
    </citation>
    <scope>NUCLEOTIDE SEQUENCE [LARGE SCALE GENOMIC DNA]</scope>
    <source>
        <strain evidence="12 13">ATCC 38327</strain>
    </source>
</reference>
<dbReference type="PANTHER" id="PTHR10681">
    <property type="entry name" value="THIOREDOXIN PEROXIDASE"/>
    <property type="match status" value="1"/>
</dbReference>
<dbReference type="CDD" id="cd03015">
    <property type="entry name" value="PRX_Typ2cys"/>
    <property type="match status" value="1"/>
</dbReference>
<dbReference type="GO" id="GO:0042744">
    <property type="term" value="P:hydrogen peroxide catabolic process"/>
    <property type="evidence" value="ECO:0007669"/>
    <property type="project" value="TreeGrafter"/>
</dbReference>
<keyword evidence="13" id="KW-1185">Reference proteome</keyword>
<keyword evidence="6" id="KW-1015">Disulfide bond</keyword>
<evidence type="ECO:0000313" key="13">
    <source>
        <dbReference type="Proteomes" id="UP000054350"/>
    </source>
</evidence>
<dbReference type="PIRSF" id="PIRSF000239">
    <property type="entry name" value="AHPC"/>
    <property type="match status" value="1"/>
</dbReference>
<accession>A0A0L0SJC8</accession>
<evidence type="ECO:0000256" key="9">
    <source>
        <dbReference type="PIRNR" id="PIRNR000239"/>
    </source>
</evidence>
<keyword evidence="3 9" id="KW-0575">Peroxidase</keyword>
<comment type="function">
    <text evidence="9">Thiol-specific peroxidase that catalyzes the reduction of hydrogen peroxide and organic hydroperoxides to water and alcohols, respectively.</text>
</comment>
<dbReference type="GO" id="GO:0008379">
    <property type="term" value="F:thioredoxin peroxidase activity"/>
    <property type="evidence" value="ECO:0007669"/>
    <property type="project" value="TreeGrafter"/>
</dbReference>
<dbReference type="Proteomes" id="UP000054350">
    <property type="component" value="Unassembled WGS sequence"/>
</dbReference>
<keyword evidence="4 9" id="KW-0049">Antioxidant</keyword>
<dbReference type="InterPro" id="IPR024706">
    <property type="entry name" value="Peroxiredoxin_AhpC-typ"/>
</dbReference>
<dbReference type="OrthoDB" id="185659at2759"/>
<evidence type="ECO:0000256" key="6">
    <source>
        <dbReference type="ARBA" id="ARBA00023157"/>
    </source>
</evidence>
<keyword evidence="7 9" id="KW-0676">Redox-active center</keyword>
<dbReference type="InterPro" id="IPR050217">
    <property type="entry name" value="Peroxiredoxin"/>
</dbReference>
<dbReference type="PANTHER" id="PTHR10681:SF171">
    <property type="entry name" value="PEROXIREDOXIN 4"/>
    <property type="match status" value="1"/>
</dbReference>
<dbReference type="SUPFAM" id="SSF52833">
    <property type="entry name" value="Thioredoxin-like"/>
    <property type="match status" value="1"/>
</dbReference>
<evidence type="ECO:0000256" key="4">
    <source>
        <dbReference type="ARBA" id="ARBA00022862"/>
    </source>
</evidence>
<proteinExistence type="inferred from homology"/>
<sequence>MSNLIGKPAPAFSAPAVLPSGEIKTVSLADFKGKWVVLVFYPLDFTFVCPTELLGFSDAVSKFEAINTVVLGVSCDSEYSHLAWINTPRKQGGLGPNFQLPLVADRNQSMARNYNVLIEGEGFPLRGTFVIDPNGVVSSIMVNDTPVGRSVDETIRIVEAFQFTAKHGEVCPVNFKASERKAGLIPDPTKAKEYFAAVNN</sequence>
<dbReference type="Gene3D" id="3.40.30.10">
    <property type="entry name" value="Glutaredoxin"/>
    <property type="match status" value="1"/>
</dbReference>
<dbReference type="InterPro" id="IPR013766">
    <property type="entry name" value="Thioredoxin_domain"/>
</dbReference>
<dbReference type="GO" id="GO:0033554">
    <property type="term" value="P:cellular response to stress"/>
    <property type="evidence" value="ECO:0007669"/>
    <property type="project" value="TreeGrafter"/>
</dbReference>
<dbReference type="InterPro" id="IPR036249">
    <property type="entry name" value="Thioredoxin-like_sf"/>
</dbReference>
<dbReference type="FunFam" id="3.40.30.10:FF:000003">
    <property type="entry name" value="Peroxiredoxin 1"/>
    <property type="match status" value="1"/>
</dbReference>
<organism evidence="12 13">
    <name type="scientific">Allomyces macrogynus (strain ATCC 38327)</name>
    <name type="common">Allomyces javanicus var. macrogynus</name>
    <dbReference type="NCBI Taxonomy" id="578462"/>
    <lineage>
        <taxon>Eukaryota</taxon>
        <taxon>Fungi</taxon>
        <taxon>Fungi incertae sedis</taxon>
        <taxon>Blastocladiomycota</taxon>
        <taxon>Blastocladiomycetes</taxon>
        <taxon>Blastocladiales</taxon>
        <taxon>Blastocladiaceae</taxon>
        <taxon>Allomyces</taxon>
    </lineage>
</organism>
<dbReference type="VEuPathDB" id="FungiDB:AMAG_07809"/>
<reference evidence="13" key="2">
    <citation type="submission" date="2009-11" db="EMBL/GenBank/DDBJ databases">
        <title>The Genome Sequence of Allomyces macrogynus strain ATCC 38327.</title>
        <authorList>
            <consortium name="The Broad Institute Genome Sequencing Platform"/>
            <person name="Russ C."/>
            <person name="Cuomo C."/>
            <person name="Shea T."/>
            <person name="Young S.K."/>
            <person name="Zeng Q."/>
            <person name="Koehrsen M."/>
            <person name="Haas B."/>
            <person name="Borodovsky M."/>
            <person name="Guigo R."/>
            <person name="Alvarado L."/>
            <person name="Berlin A."/>
            <person name="Borenstein D."/>
            <person name="Chen Z."/>
            <person name="Engels R."/>
            <person name="Freedman E."/>
            <person name="Gellesch M."/>
            <person name="Goldberg J."/>
            <person name="Griggs A."/>
            <person name="Gujja S."/>
            <person name="Heiman D."/>
            <person name="Hepburn T."/>
            <person name="Howarth C."/>
            <person name="Jen D."/>
            <person name="Larson L."/>
            <person name="Lewis B."/>
            <person name="Mehta T."/>
            <person name="Park D."/>
            <person name="Pearson M."/>
            <person name="Roberts A."/>
            <person name="Saif S."/>
            <person name="Shenoy N."/>
            <person name="Sisk P."/>
            <person name="Stolte C."/>
            <person name="Sykes S."/>
            <person name="Walk T."/>
            <person name="White J."/>
            <person name="Yandava C."/>
            <person name="Burger G."/>
            <person name="Gray M.W."/>
            <person name="Holland P.W.H."/>
            <person name="King N."/>
            <person name="Lang F.B.F."/>
            <person name="Roger A.J."/>
            <person name="Ruiz-Trillo I."/>
            <person name="Lander E."/>
            <person name="Nusbaum C."/>
        </authorList>
    </citation>
    <scope>NUCLEOTIDE SEQUENCE [LARGE SCALE GENOMIC DNA]</scope>
    <source>
        <strain evidence="13">ATCC 38327</strain>
    </source>
</reference>
<evidence type="ECO:0000256" key="8">
    <source>
        <dbReference type="ARBA" id="ARBA00049091"/>
    </source>
</evidence>
<dbReference type="GO" id="GO:0006979">
    <property type="term" value="P:response to oxidative stress"/>
    <property type="evidence" value="ECO:0007669"/>
    <property type="project" value="TreeGrafter"/>
</dbReference>
<evidence type="ECO:0000256" key="2">
    <source>
        <dbReference type="ARBA" id="ARBA00013017"/>
    </source>
</evidence>
<dbReference type="EMBL" id="GG745340">
    <property type="protein sequence ID" value="KNE62606.1"/>
    <property type="molecule type" value="Genomic_DNA"/>
</dbReference>
<feature type="domain" description="Thioredoxin" evidence="11">
    <location>
        <begin position="3"/>
        <end position="163"/>
    </location>
</feature>
<dbReference type="GO" id="GO:0005829">
    <property type="term" value="C:cytosol"/>
    <property type="evidence" value="ECO:0007669"/>
    <property type="project" value="TreeGrafter"/>
</dbReference>
<comment type="catalytic activity">
    <reaction evidence="8">
        <text>a hydroperoxide + [thioredoxin]-dithiol = an alcohol + [thioredoxin]-disulfide + H2O</text>
        <dbReference type="Rhea" id="RHEA:62620"/>
        <dbReference type="Rhea" id="RHEA-COMP:10698"/>
        <dbReference type="Rhea" id="RHEA-COMP:10700"/>
        <dbReference type="ChEBI" id="CHEBI:15377"/>
        <dbReference type="ChEBI" id="CHEBI:29950"/>
        <dbReference type="ChEBI" id="CHEBI:30879"/>
        <dbReference type="ChEBI" id="CHEBI:35924"/>
        <dbReference type="ChEBI" id="CHEBI:50058"/>
        <dbReference type="EC" id="1.11.1.24"/>
    </reaction>
</comment>
<dbReference type="Pfam" id="PF00578">
    <property type="entry name" value="AhpC-TSA"/>
    <property type="match status" value="1"/>
</dbReference>
<evidence type="ECO:0000313" key="12">
    <source>
        <dbReference type="EMBL" id="KNE62606.1"/>
    </source>
</evidence>
<dbReference type="OMA" id="YSHHAWC"/>
<evidence type="ECO:0000259" key="11">
    <source>
        <dbReference type="PROSITE" id="PS51352"/>
    </source>
</evidence>
<dbReference type="GO" id="GO:0045454">
    <property type="term" value="P:cell redox homeostasis"/>
    <property type="evidence" value="ECO:0007669"/>
    <property type="project" value="TreeGrafter"/>
</dbReference>
<evidence type="ECO:0000256" key="5">
    <source>
        <dbReference type="ARBA" id="ARBA00023002"/>
    </source>
</evidence>
<dbReference type="eggNOG" id="KOG0852">
    <property type="taxonomic scope" value="Eukaryota"/>
</dbReference>
<evidence type="ECO:0000256" key="7">
    <source>
        <dbReference type="ARBA" id="ARBA00023284"/>
    </source>
</evidence>
<dbReference type="Pfam" id="PF10417">
    <property type="entry name" value="1-cysPrx_C"/>
    <property type="match status" value="1"/>
</dbReference>
<protein>
    <recommendedName>
        <fullName evidence="2">thioredoxin-dependent peroxiredoxin</fullName>
        <ecNumber evidence="2">1.11.1.24</ecNumber>
    </recommendedName>
</protein>
<gene>
    <name evidence="12" type="ORF">AMAG_07809</name>
</gene>
<dbReference type="STRING" id="578462.A0A0L0SJC8"/>
<evidence type="ECO:0000256" key="10">
    <source>
        <dbReference type="PIRSR" id="PIRSR000239-1"/>
    </source>
</evidence>
<dbReference type="PROSITE" id="PS51352">
    <property type="entry name" value="THIOREDOXIN_2"/>
    <property type="match status" value="1"/>
</dbReference>
<feature type="active site" description="Cysteine sulfenic acid (-SOH) intermediate; for peroxidase activity" evidence="10">
    <location>
        <position position="49"/>
    </location>
</feature>
<evidence type="ECO:0000256" key="1">
    <source>
        <dbReference type="ARBA" id="ARBA00009796"/>
    </source>
</evidence>
<evidence type="ECO:0000256" key="3">
    <source>
        <dbReference type="ARBA" id="ARBA00022559"/>
    </source>
</evidence>
<dbReference type="AlphaFoldDB" id="A0A0L0SJC8"/>
<dbReference type="InterPro" id="IPR019479">
    <property type="entry name" value="Peroxiredoxin_C"/>
</dbReference>
<dbReference type="EC" id="1.11.1.24" evidence="2"/>
<name>A0A0L0SJC8_ALLM3</name>
<comment type="similarity">
    <text evidence="1">Belongs to the peroxiredoxin family. AhpC/Prx1 subfamily.</text>
</comment>
<keyword evidence="5 9" id="KW-0560">Oxidoreductase</keyword>
<dbReference type="InterPro" id="IPR000866">
    <property type="entry name" value="AhpC/TSA"/>
</dbReference>